<evidence type="ECO:0000259" key="12">
    <source>
        <dbReference type="Pfam" id="PF00793"/>
    </source>
</evidence>
<evidence type="ECO:0000313" key="14">
    <source>
        <dbReference type="EMBL" id="TPX49634.1"/>
    </source>
</evidence>
<keyword evidence="6" id="KW-0808">Transferase</keyword>
<dbReference type="SUPFAM" id="SSF51569">
    <property type="entry name" value="Aldolase"/>
    <property type="match status" value="1"/>
</dbReference>
<name>A0A507DDE9_9FUNG</name>
<dbReference type="Gene3D" id="3.20.20.70">
    <property type="entry name" value="Aldolase class I"/>
    <property type="match status" value="1"/>
</dbReference>
<evidence type="ECO:0000256" key="9">
    <source>
        <dbReference type="ARBA" id="ARBA00031349"/>
    </source>
</evidence>
<evidence type="ECO:0000256" key="2">
    <source>
        <dbReference type="ARBA" id="ARBA00004688"/>
    </source>
</evidence>
<evidence type="ECO:0000256" key="5">
    <source>
        <dbReference type="ARBA" id="ARBA00022605"/>
    </source>
</evidence>
<evidence type="ECO:0000313" key="13">
    <source>
        <dbReference type="EMBL" id="TPX43824.1"/>
    </source>
</evidence>
<dbReference type="AlphaFoldDB" id="A0A507DDE9"/>
<dbReference type="InterPro" id="IPR013785">
    <property type="entry name" value="Aldolase_TIM"/>
</dbReference>
<evidence type="ECO:0000256" key="10">
    <source>
        <dbReference type="ARBA" id="ARBA00032193"/>
    </source>
</evidence>
<dbReference type="EMBL" id="QEAM01000030">
    <property type="protein sequence ID" value="TPX49634.1"/>
    <property type="molecule type" value="Genomic_DNA"/>
</dbReference>
<comment type="caution">
    <text evidence="14">The sequence shown here is derived from an EMBL/GenBank/DDBJ whole genome shotgun (WGS) entry which is preliminary data.</text>
</comment>
<protein>
    <recommendedName>
        <fullName evidence="4">3-deoxy-7-phosphoheptulonate synthase</fullName>
        <ecNumber evidence="4">2.5.1.54</ecNumber>
    </recommendedName>
    <alternativeName>
        <fullName evidence="10">3-deoxy-D-arabino-heptulosonate 7-phosphate synthase</fullName>
    </alternativeName>
    <alternativeName>
        <fullName evidence="9">DAHP synthase</fullName>
    </alternativeName>
    <alternativeName>
        <fullName evidence="8">Phospho-2-keto-3-deoxyheptonate aldolase</fullName>
    </alternativeName>
</protein>
<keyword evidence="5" id="KW-0028">Amino-acid biosynthesis</keyword>
<reference evidence="15 16" key="1">
    <citation type="journal article" date="2019" name="Sci. Rep.">
        <title>Comparative genomics of chytrid fungi reveal insights into the obligate biotrophic and pathogenic lifestyle of Synchytrium endobioticum.</title>
        <authorList>
            <person name="van de Vossenberg B.T.L.H."/>
            <person name="Warris S."/>
            <person name="Nguyen H.D.T."/>
            <person name="van Gent-Pelzer M.P.E."/>
            <person name="Joly D.L."/>
            <person name="van de Geest H.C."/>
            <person name="Bonants P.J.M."/>
            <person name="Smith D.S."/>
            <person name="Levesque C.A."/>
            <person name="van der Lee T.A.J."/>
        </authorList>
    </citation>
    <scope>NUCLEOTIDE SEQUENCE [LARGE SCALE GENOMIC DNA]</scope>
    <source>
        <strain evidence="14 16">LEV6574</strain>
        <strain evidence="13 15">MB42</strain>
    </source>
</reference>
<dbReference type="InterPro" id="IPR006218">
    <property type="entry name" value="DAHP1/KDSA"/>
</dbReference>
<dbReference type="EMBL" id="QEAN01000188">
    <property type="protein sequence ID" value="TPX43824.1"/>
    <property type="molecule type" value="Genomic_DNA"/>
</dbReference>
<feature type="domain" description="DAHP synthetase I/KDSA" evidence="12">
    <location>
        <begin position="93"/>
        <end position="292"/>
    </location>
</feature>
<dbReference type="GO" id="GO:0008652">
    <property type="term" value="P:amino acid biosynthetic process"/>
    <property type="evidence" value="ECO:0007669"/>
    <property type="project" value="UniProtKB-KW"/>
</dbReference>
<comment type="catalytic activity">
    <reaction evidence="11">
        <text>D-erythrose 4-phosphate + phosphoenolpyruvate + H2O = 7-phospho-2-dehydro-3-deoxy-D-arabino-heptonate + phosphate</text>
        <dbReference type="Rhea" id="RHEA:14717"/>
        <dbReference type="ChEBI" id="CHEBI:15377"/>
        <dbReference type="ChEBI" id="CHEBI:16897"/>
        <dbReference type="ChEBI" id="CHEBI:43474"/>
        <dbReference type="ChEBI" id="CHEBI:58394"/>
        <dbReference type="ChEBI" id="CHEBI:58702"/>
        <dbReference type="EC" id="2.5.1.54"/>
    </reaction>
</comment>
<dbReference type="OrthoDB" id="408743at2759"/>
<dbReference type="Proteomes" id="UP000320475">
    <property type="component" value="Unassembled WGS sequence"/>
</dbReference>
<evidence type="ECO:0000256" key="1">
    <source>
        <dbReference type="ARBA" id="ARBA00003726"/>
    </source>
</evidence>
<dbReference type="GO" id="GO:0003849">
    <property type="term" value="F:3-deoxy-7-phosphoheptulonate synthase activity"/>
    <property type="evidence" value="ECO:0007669"/>
    <property type="project" value="UniProtKB-EC"/>
</dbReference>
<evidence type="ECO:0000256" key="8">
    <source>
        <dbReference type="ARBA" id="ARBA00031111"/>
    </source>
</evidence>
<dbReference type="PANTHER" id="PTHR21225">
    <property type="entry name" value="PHOSPHO-2-DEHYDRO-3-DEOXYHEPTONATE ALDOLASE DAHP SYNTHETASE"/>
    <property type="match status" value="1"/>
</dbReference>
<dbReference type="Proteomes" id="UP000317494">
    <property type="component" value="Unassembled WGS sequence"/>
</dbReference>
<evidence type="ECO:0000256" key="6">
    <source>
        <dbReference type="ARBA" id="ARBA00022679"/>
    </source>
</evidence>
<comment type="function">
    <text evidence="1">Stereospecific condensation of phosphoenolpyruvate (PEP) and D-erythrose-4-phosphate (E4P) giving rise to 3-deoxy-D-arabino-heptulosonate-7-phosphate (DAHP).</text>
</comment>
<evidence type="ECO:0000256" key="4">
    <source>
        <dbReference type="ARBA" id="ARBA00012694"/>
    </source>
</evidence>
<dbReference type="InterPro" id="IPR006219">
    <property type="entry name" value="DAHP_synth_1"/>
</dbReference>
<dbReference type="Pfam" id="PF00793">
    <property type="entry name" value="DAHP_synth_1"/>
    <property type="match status" value="1"/>
</dbReference>
<evidence type="ECO:0000313" key="16">
    <source>
        <dbReference type="Proteomes" id="UP000320475"/>
    </source>
</evidence>
<dbReference type="EC" id="2.5.1.54" evidence="4"/>
<keyword evidence="7" id="KW-0057">Aromatic amino acid biosynthesis</keyword>
<dbReference type="GO" id="GO:0005737">
    <property type="term" value="C:cytoplasm"/>
    <property type="evidence" value="ECO:0007669"/>
    <property type="project" value="TreeGrafter"/>
</dbReference>
<proteinExistence type="inferred from homology"/>
<dbReference type="VEuPathDB" id="FungiDB:SeMB42_g04572"/>
<sequence>MAITDEPQVSHTIRHILGIDRQRSSKSLFEQPSAAPASSVVERDVPLPITNGPSGAHITSVDPMIPPASLLFEIPLVARAAHTVVHGRSSLQRILRDGDKRLMVIVGPRSITDIAAATALARALAVYAQRVTDDMVIVFRAFFEADELDATAGWTTMSQAPPDRSRVNDGLRLARSFLATVTSQFGLPCATRLVDIASPLYIGDLVSWAESCSVELASGVPMPVGFETTVADLPATIRAIAAAAKPHKYVSPTRSAMLAVATSTGNAFAHPVIQVSATPVPFAAQIEQAVALLSSYGLPATMVLDISGPHTPLDLADDSLTRRARYVADALLHDAAASVAGVSLQVDEPRHLAALFDALDILRNGVVGRRNL</sequence>
<dbReference type="PANTHER" id="PTHR21225:SF12">
    <property type="entry name" value="PHOSPHO-2-DEHYDRO-3-DEOXYHEPTONATE ALDOLASE, TYROSINE-INHIBITED"/>
    <property type="match status" value="1"/>
</dbReference>
<organism evidence="14 16">
    <name type="scientific">Synchytrium endobioticum</name>
    <dbReference type="NCBI Taxonomy" id="286115"/>
    <lineage>
        <taxon>Eukaryota</taxon>
        <taxon>Fungi</taxon>
        <taxon>Fungi incertae sedis</taxon>
        <taxon>Chytridiomycota</taxon>
        <taxon>Chytridiomycota incertae sedis</taxon>
        <taxon>Chytridiomycetes</taxon>
        <taxon>Synchytriales</taxon>
        <taxon>Synchytriaceae</taxon>
        <taxon>Synchytrium</taxon>
    </lineage>
</organism>
<evidence type="ECO:0000256" key="3">
    <source>
        <dbReference type="ARBA" id="ARBA00007985"/>
    </source>
</evidence>
<keyword evidence="15" id="KW-1185">Reference proteome</keyword>
<evidence type="ECO:0000256" key="11">
    <source>
        <dbReference type="ARBA" id="ARBA00047508"/>
    </source>
</evidence>
<dbReference type="GO" id="GO:0009073">
    <property type="term" value="P:aromatic amino acid family biosynthetic process"/>
    <property type="evidence" value="ECO:0007669"/>
    <property type="project" value="UniProtKB-KW"/>
</dbReference>
<dbReference type="STRING" id="286115.A0A507DDE9"/>
<comment type="similarity">
    <text evidence="3">Belongs to the class-I DAHP synthase family.</text>
</comment>
<accession>A0A507DDE9</accession>
<comment type="pathway">
    <text evidence="2">Metabolic intermediate biosynthesis; chorismate biosynthesis; chorismate from D-erythrose 4-phosphate and phosphoenolpyruvate: step 1/7.</text>
</comment>
<evidence type="ECO:0000313" key="15">
    <source>
        <dbReference type="Proteomes" id="UP000317494"/>
    </source>
</evidence>
<gene>
    <name evidence="14" type="ORF">SeLEV6574_g01365</name>
    <name evidence="13" type="ORF">SeMB42_g04572</name>
</gene>
<evidence type="ECO:0000256" key="7">
    <source>
        <dbReference type="ARBA" id="ARBA00023141"/>
    </source>
</evidence>